<gene>
    <name evidence="2" type="ORF">D7V88_01815</name>
</gene>
<organism evidence="2 3">
    <name type="scientific">Corallococcus terminator</name>
    <dbReference type="NCBI Taxonomy" id="2316733"/>
    <lineage>
        <taxon>Bacteria</taxon>
        <taxon>Pseudomonadati</taxon>
        <taxon>Myxococcota</taxon>
        <taxon>Myxococcia</taxon>
        <taxon>Myxococcales</taxon>
        <taxon>Cystobacterineae</taxon>
        <taxon>Myxococcaceae</taxon>
        <taxon>Corallococcus</taxon>
    </lineage>
</organism>
<accession>A0A3A8JFF1</accession>
<feature type="signal peptide" evidence="1">
    <location>
        <begin position="1"/>
        <end position="24"/>
    </location>
</feature>
<reference evidence="3" key="1">
    <citation type="submission" date="2018-09" db="EMBL/GenBank/DDBJ databases">
        <authorList>
            <person name="Livingstone P.G."/>
            <person name="Whitworth D.E."/>
        </authorList>
    </citation>
    <scope>NUCLEOTIDE SEQUENCE [LARGE SCALE GENOMIC DNA]</scope>
    <source>
        <strain evidence="3">CA054A</strain>
    </source>
</reference>
<evidence type="ECO:0000313" key="3">
    <source>
        <dbReference type="Proteomes" id="UP000268094"/>
    </source>
</evidence>
<dbReference type="OrthoDB" id="5524736at2"/>
<feature type="chain" id="PRO_5017318792" evidence="1">
    <location>
        <begin position="25"/>
        <end position="130"/>
    </location>
</feature>
<keyword evidence="1" id="KW-0732">Signal</keyword>
<evidence type="ECO:0000313" key="2">
    <source>
        <dbReference type="EMBL" id="RKG93696.1"/>
    </source>
</evidence>
<proteinExistence type="predicted"/>
<dbReference type="EMBL" id="RAVZ01000005">
    <property type="protein sequence ID" value="RKG93696.1"/>
    <property type="molecule type" value="Genomic_DNA"/>
</dbReference>
<dbReference type="RefSeq" id="WP_120538842.1">
    <property type="nucleotide sequence ID" value="NZ_RAVZ01000005.1"/>
</dbReference>
<protein>
    <submittedName>
        <fullName evidence="2">Uncharacterized protein</fullName>
    </submittedName>
</protein>
<keyword evidence="3" id="KW-1185">Reference proteome</keyword>
<dbReference type="Proteomes" id="UP000268094">
    <property type="component" value="Unassembled WGS sequence"/>
</dbReference>
<name>A0A3A8JFF1_9BACT</name>
<evidence type="ECO:0000256" key="1">
    <source>
        <dbReference type="SAM" id="SignalP"/>
    </source>
</evidence>
<sequence length="130" mass="13220">MKSRRNLPWGLALLLTFATTTAFAEPSAETASAVCASVESSEAQVSEATPGEAELASLACVTVRCTTAQECWNACPGASSVSCSRNACSYTMPGGGGGGGPTCPSTRCIEDSDCNCKGSPGYCVNRACVF</sequence>
<dbReference type="AlphaFoldDB" id="A0A3A8JFF1"/>
<comment type="caution">
    <text evidence="2">The sequence shown here is derived from an EMBL/GenBank/DDBJ whole genome shotgun (WGS) entry which is preliminary data.</text>
</comment>